<sequence length="178" mass="20070">MQGKIVDSVDAMWAHLTSRAIRVAMTRSDVSYAQLADALTREGIEESSRSVEGKVQRGTFRFSFFLEALAASRSEYPPHWSPTFSGKLSWDRRASRLIRRELALSPWLDDRKLCGRLEEIGVGIEPTTLSRQLDEGTFAATLFFQCATVCHFEGVHFFLNPADLYDVALHGARVWSGR</sequence>
<evidence type="ECO:0000313" key="3">
    <source>
        <dbReference type="Proteomes" id="UP000736373"/>
    </source>
</evidence>
<feature type="domain" description="DUF6471" evidence="1">
    <location>
        <begin position="13"/>
        <end position="73"/>
    </location>
</feature>
<evidence type="ECO:0000313" key="2">
    <source>
        <dbReference type="EMBL" id="MBC8745336.1"/>
    </source>
</evidence>
<comment type="caution">
    <text evidence="2">The sequence shown here is derived from an EMBL/GenBank/DDBJ whole genome shotgun (WGS) entry which is preliminary data.</text>
</comment>
<accession>A0ABR7PG59</accession>
<dbReference type="Pfam" id="PF20075">
    <property type="entry name" value="DUF6471"/>
    <property type="match status" value="2"/>
</dbReference>
<proteinExistence type="predicted"/>
<dbReference type="EMBL" id="VZQQ01000001">
    <property type="protein sequence ID" value="MBC8745336.1"/>
    <property type="molecule type" value="Genomic_DNA"/>
</dbReference>
<protein>
    <recommendedName>
        <fullName evidence="1">DUF6471 domain-containing protein</fullName>
    </recommendedName>
</protein>
<reference evidence="2 3" key="1">
    <citation type="submission" date="2019-09" db="EMBL/GenBank/DDBJ databases">
        <title>Paraburkholderia podalyriae sp. nov., A South African Podalyria-associated rhizobium.</title>
        <authorList>
            <person name="Mavima L."/>
            <person name="Beukes C.W."/>
            <person name="Palmer M."/>
            <person name="De Meyer S.E."/>
            <person name="James E.K."/>
            <person name="Maluk M."/>
            <person name="Avontuur J.R."/>
            <person name="Chan W.Y."/>
            <person name="Venter S.N."/>
            <person name="Steenkamp E.T."/>
        </authorList>
    </citation>
    <scope>NUCLEOTIDE SEQUENCE [LARGE SCALE GENOMIC DNA]</scope>
    <source>
        <strain evidence="2 3">WC7.3b</strain>
    </source>
</reference>
<dbReference type="InterPro" id="IPR045526">
    <property type="entry name" value="DUF6471"/>
</dbReference>
<gene>
    <name evidence="2" type="ORF">F6X42_01425</name>
</gene>
<name>A0ABR7PG59_9BURK</name>
<dbReference type="Proteomes" id="UP000736373">
    <property type="component" value="Unassembled WGS sequence"/>
</dbReference>
<keyword evidence="3" id="KW-1185">Reference proteome</keyword>
<organism evidence="2 3">
    <name type="scientific">Paraburkholderia podalyriae</name>
    <dbReference type="NCBI Taxonomy" id="1938811"/>
    <lineage>
        <taxon>Bacteria</taxon>
        <taxon>Pseudomonadati</taxon>
        <taxon>Pseudomonadota</taxon>
        <taxon>Betaproteobacteria</taxon>
        <taxon>Burkholderiales</taxon>
        <taxon>Burkholderiaceae</taxon>
        <taxon>Paraburkholderia</taxon>
    </lineage>
</organism>
<evidence type="ECO:0000259" key="1">
    <source>
        <dbReference type="Pfam" id="PF20075"/>
    </source>
</evidence>
<feature type="domain" description="DUF6471" evidence="1">
    <location>
        <begin position="90"/>
        <end position="152"/>
    </location>
</feature>